<dbReference type="GO" id="GO:0005524">
    <property type="term" value="F:ATP binding"/>
    <property type="evidence" value="ECO:0007669"/>
    <property type="project" value="UniProtKB-UniRule"/>
</dbReference>
<evidence type="ECO:0000256" key="6">
    <source>
        <dbReference type="ARBA" id="ARBA00023267"/>
    </source>
</evidence>
<comment type="caution">
    <text evidence="10">The sequence shown here is derived from an EMBL/GenBank/DDBJ whole genome shotgun (WGS) entry which is preliminary data.</text>
</comment>
<dbReference type="InterPro" id="IPR005481">
    <property type="entry name" value="BC-like_N"/>
</dbReference>
<name>A0A4S8HNV1_9BACT</name>
<dbReference type="InterPro" id="IPR011764">
    <property type="entry name" value="Biotin_carboxylation_dom"/>
</dbReference>
<protein>
    <submittedName>
        <fullName evidence="10">Acetyl-CoA carboxylase biotin carboxylase subunit</fullName>
        <ecNumber evidence="10">6.3.4.14</ecNumber>
    </submittedName>
</protein>
<dbReference type="EC" id="6.3.4.14" evidence="10"/>
<dbReference type="EMBL" id="STFF01000005">
    <property type="protein sequence ID" value="THU37070.1"/>
    <property type="molecule type" value="Genomic_DNA"/>
</dbReference>
<keyword evidence="5" id="KW-0460">Magnesium</keyword>
<dbReference type="FunFam" id="3.40.50.20:FF:000010">
    <property type="entry name" value="Propionyl-CoA carboxylase subunit alpha"/>
    <property type="match status" value="1"/>
</dbReference>
<evidence type="ECO:0000256" key="7">
    <source>
        <dbReference type="PROSITE-ProRule" id="PRU00409"/>
    </source>
</evidence>
<dbReference type="OrthoDB" id="9807469at2"/>
<dbReference type="InterPro" id="IPR004549">
    <property type="entry name" value="Acetyl_CoA_COase_biotin_COase"/>
</dbReference>
<keyword evidence="4 7" id="KW-0067">ATP-binding</keyword>
<dbReference type="FunFam" id="3.30.470.20:FF:000028">
    <property type="entry name" value="Methylcrotonoyl-CoA carboxylase subunit alpha, mitochondrial"/>
    <property type="match status" value="1"/>
</dbReference>
<evidence type="ECO:0000256" key="3">
    <source>
        <dbReference type="ARBA" id="ARBA00022741"/>
    </source>
</evidence>
<evidence type="ECO:0000259" key="9">
    <source>
        <dbReference type="PROSITE" id="PS50979"/>
    </source>
</evidence>
<dbReference type="NCBIfam" id="TIGR00514">
    <property type="entry name" value="accC"/>
    <property type="match status" value="1"/>
</dbReference>
<dbReference type="SUPFAM" id="SSF56059">
    <property type="entry name" value="Glutathione synthetase ATP-binding domain-like"/>
    <property type="match status" value="1"/>
</dbReference>
<dbReference type="PROSITE" id="PS50979">
    <property type="entry name" value="BC"/>
    <property type="match status" value="1"/>
</dbReference>
<dbReference type="GO" id="GO:0046872">
    <property type="term" value="F:metal ion binding"/>
    <property type="evidence" value="ECO:0007669"/>
    <property type="project" value="UniProtKB-KW"/>
</dbReference>
<dbReference type="NCBIfam" id="NF006367">
    <property type="entry name" value="PRK08591.1"/>
    <property type="match status" value="1"/>
</dbReference>
<dbReference type="Pfam" id="PF02786">
    <property type="entry name" value="CPSase_L_D2"/>
    <property type="match status" value="1"/>
</dbReference>
<dbReference type="GO" id="GO:2001295">
    <property type="term" value="P:malonyl-CoA biosynthetic process"/>
    <property type="evidence" value="ECO:0007669"/>
    <property type="project" value="UniProtKB-UniPathway"/>
</dbReference>
<dbReference type="InterPro" id="IPR011761">
    <property type="entry name" value="ATP-grasp"/>
</dbReference>
<gene>
    <name evidence="10" type="primary">accC</name>
    <name evidence="10" type="ORF">FAM09_19140</name>
</gene>
<dbReference type="GO" id="GO:0004075">
    <property type="term" value="F:biotin carboxylase activity"/>
    <property type="evidence" value="ECO:0007669"/>
    <property type="project" value="UniProtKB-EC"/>
</dbReference>
<dbReference type="Pfam" id="PF00289">
    <property type="entry name" value="Biotin_carb_N"/>
    <property type="match status" value="1"/>
</dbReference>
<sequence>MHKILVANRGEIALRIMRTIQRMGIRSVAVYSEADRQAPHVLFADEAVCLGPAPSNQSYLNGDAIITFAQKLGVDGIHPGYGFLSENAAFAKKVEEAGITFIGPGAEAMRIMGSKLAAKECVKQYNIPMVPGIDKAVDSIPLARKIAAEIGYPILIKASAGGGGKGMRIAARESELEEQMERATSEALSSFGDGSVFIEKYVSSPRHIEIQVLADNYGNTVHLFERECSIQRRHQKIVEESPSSVLTPELRQKMGEAAVLVAKSCNYRSTGTVEFLLDEALNFYFLEMNTRLQVEHPVTEMITGIDLVEEQIRIARGEKLRYKQSAITINGHALELRVYAEDPLNDFLPSTGTLEKYETPTGEGIRVDDGYTAGMAIPVYYDPMIAKLITHGNNRTEAIQKMKAAINDYTIAGVSTTLPFGTFVFEHDAFLSGRFDTQFVQKYYSPEKLLAQQKSKAALAGMIALKYWLEKQKEVRAVETTPTNWTKRSQ</sequence>
<feature type="domain" description="ATP-grasp" evidence="8">
    <location>
        <begin position="119"/>
        <end position="316"/>
    </location>
</feature>
<dbReference type="PROSITE" id="PS00867">
    <property type="entry name" value="CPSASE_2"/>
    <property type="match status" value="1"/>
</dbReference>
<proteinExistence type="predicted"/>
<evidence type="ECO:0000313" key="10">
    <source>
        <dbReference type="EMBL" id="THU37070.1"/>
    </source>
</evidence>
<keyword evidence="3 7" id="KW-0547">Nucleotide-binding</keyword>
<evidence type="ECO:0000256" key="4">
    <source>
        <dbReference type="ARBA" id="ARBA00022840"/>
    </source>
</evidence>
<keyword evidence="6" id="KW-0092">Biotin</keyword>
<evidence type="ECO:0000313" key="11">
    <source>
        <dbReference type="Proteomes" id="UP000306918"/>
    </source>
</evidence>
<organism evidence="10 11">
    <name type="scientific">Niastella caeni</name>
    <dbReference type="NCBI Taxonomy" id="2569763"/>
    <lineage>
        <taxon>Bacteria</taxon>
        <taxon>Pseudomonadati</taxon>
        <taxon>Bacteroidota</taxon>
        <taxon>Chitinophagia</taxon>
        <taxon>Chitinophagales</taxon>
        <taxon>Chitinophagaceae</taxon>
        <taxon>Niastella</taxon>
    </lineage>
</organism>
<evidence type="ECO:0000256" key="1">
    <source>
        <dbReference type="ARBA" id="ARBA00022598"/>
    </source>
</evidence>
<dbReference type="UniPathway" id="UPA00655">
    <property type="reaction ID" value="UER00711"/>
</dbReference>
<dbReference type="AlphaFoldDB" id="A0A4S8HNV1"/>
<keyword evidence="1 10" id="KW-0436">Ligase</keyword>
<dbReference type="PROSITE" id="PS50975">
    <property type="entry name" value="ATP_GRASP"/>
    <property type="match status" value="1"/>
</dbReference>
<dbReference type="InterPro" id="IPR016185">
    <property type="entry name" value="PreATP-grasp_dom_sf"/>
</dbReference>
<dbReference type="SMART" id="SM00878">
    <property type="entry name" value="Biotin_carb_C"/>
    <property type="match status" value="1"/>
</dbReference>
<dbReference type="PROSITE" id="PS00866">
    <property type="entry name" value="CPSASE_1"/>
    <property type="match status" value="1"/>
</dbReference>
<dbReference type="Gene3D" id="3.30.470.20">
    <property type="entry name" value="ATP-grasp fold, B domain"/>
    <property type="match status" value="1"/>
</dbReference>
<dbReference type="PANTHER" id="PTHR18866">
    <property type="entry name" value="CARBOXYLASE:PYRUVATE/ACETYL-COA/PROPIONYL-COA CARBOXYLASE"/>
    <property type="match status" value="1"/>
</dbReference>
<dbReference type="InterPro" id="IPR005482">
    <property type="entry name" value="Biotin_COase_C"/>
</dbReference>
<dbReference type="Proteomes" id="UP000306918">
    <property type="component" value="Unassembled WGS sequence"/>
</dbReference>
<dbReference type="Pfam" id="PF02785">
    <property type="entry name" value="Biotin_carb_C"/>
    <property type="match status" value="1"/>
</dbReference>
<evidence type="ECO:0000259" key="8">
    <source>
        <dbReference type="PROSITE" id="PS50975"/>
    </source>
</evidence>
<dbReference type="InterPro" id="IPR011054">
    <property type="entry name" value="Rudment_hybrid_motif"/>
</dbReference>
<dbReference type="SUPFAM" id="SSF52440">
    <property type="entry name" value="PreATP-grasp domain"/>
    <property type="match status" value="1"/>
</dbReference>
<reference evidence="10 11" key="1">
    <citation type="submission" date="2019-04" db="EMBL/GenBank/DDBJ databases">
        <title>Niastella caeni sp. nov., isolated from activated sludge.</title>
        <authorList>
            <person name="Sheng M."/>
        </authorList>
    </citation>
    <scope>NUCLEOTIDE SEQUENCE [LARGE SCALE GENOMIC DNA]</scope>
    <source>
        <strain evidence="10 11">HX-2-15</strain>
    </source>
</reference>
<evidence type="ECO:0000256" key="5">
    <source>
        <dbReference type="ARBA" id="ARBA00022842"/>
    </source>
</evidence>
<dbReference type="InterPro" id="IPR005479">
    <property type="entry name" value="CPAse_ATP-bd"/>
</dbReference>
<accession>A0A4S8HNV1</accession>
<keyword evidence="2" id="KW-0479">Metal-binding</keyword>
<evidence type="ECO:0000256" key="2">
    <source>
        <dbReference type="ARBA" id="ARBA00022723"/>
    </source>
</evidence>
<dbReference type="PANTHER" id="PTHR18866:SF33">
    <property type="entry name" value="METHYLCROTONOYL-COA CARBOXYLASE SUBUNIT ALPHA, MITOCHONDRIAL-RELATED"/>
    <property type="match status" value="1"/>
</dbReference>
<dbReference type="InterPro" id="IPR050856">
    <property type="entry name" value="Biotin_carboxylase_complex"/>
</dbReference>
<dbReference type="FunFam" id="3.30.1490.20:FF:000018">
    <property type="entry name" value="Biotin carboxylase"/>
    <property type="match status" value="1"/>
</dbReference>
<dbReference type="RefSeq" id="WP_136578744.1">
    <property type="nucleotide sequence ID" value="NZ_STFF01000005.1"/>
</dbReference>
<keyword evidence="11" id="KW-1185">Reference proteome</keyword>
<feature type="domain" description="Biotin carboxylation" evidence="9">
    <location>
        <begin position="1"/>
        <end position="445"/>
    </location>
</feature>
<dbReference type="SUPFAM" id="SSF51246">
    <property type="entry name" value="Rudiment single hybrid motif"/>
    <property type="match status" value="1"/>
</dbReference>